<proteinExistence type="inferred from homology"/>
<organism evidence="11 12">
    <name type="scientific">Diploptera punctata</name>
    <name type="common">Pacific beetle cockroach</name>
    <dbReference type="NCBI Taxonomy" id="6984"/>
    <lineage>
        <taxon>Eukaryota</taxon>
        <taxon>Metazoa</taxon>
        <taxon>Ecdysozoa</taxon>
        <taxon>Arthropoda</taxon>
        <taxon>Hexapoda</taxon>
        <taxon>Insecta</taxon>
        <taxon>Pterygota</taxon>
        <taxon>Neoptera</taxon>
        <taxon>Polyneoptera</taxon>
        <taxon>Dictyoptera</taxon>
        <taxon>Blattodea</taxon>
        <taxon>Blaberoidea</taxon>
        <taxon>Blaberidae</taxon>
        <taxon>Diplopterinae</taxon>
        <taxon>Diploptera</taxon>
    </lineage>
</organism>
<dbReference type="PANTHER" id="PTHR10780">
    <property type="entry name" value="MITOCHONDRIAL CARRIER HOMOLOG"/>
    <property type="match status" value="1"/>
</dbReference>
<keyword evidence="3 9" id="KW-0812">Transmembrane</keyword>
<evidence type="ECO:0000256" key="6">
    <source>
        <dbReference type="ARBA" id="ARBA00022989"/>
    </source>
</evidence>
<protein>
    <recommendedName>
        <fullName evidence="13">Mitochondrial carrier-like protein 2</fullName>
    </recommendedName>
</protein>
<keyword evidence="10" id="KW-0813">Transport</keyword>
<dbReference type="Proteomes" id="UP001233999">
    <property type="component" value="Unassembled WGS sequence"/>
</dbReference>
<keyword evidence="5" id="KW-1000">Mitochondrion outer membrane</keyword>
<dbReference type="GO" id="GO:0005741">
    <property type="term" value="C:mitochondrial outer membrane"/>
    <property type="evidence" value="ECO:0007669"/>
    <property type="project" value="UniProtKB-SubCell"/>
</dbReference>
<evidence type="ECO:0000313" key="11">
    <source>
        <dbReference type="EMBL" id="KAJ9574673.1"/>
    </source>
</evidence>
<dbReference type="EMBL" id="JASPKZ010010272">
    <property type="protein sequence ID" value="KAJ9574673.1"/>
    <property type="molecule type" value="Genomic_DNA"/>
</dbReference>
<evidence type="ECO:0008006" key="13">
    <source>
        <dbReference type="Google" id="ProtNLM"/>
    </source>
</evidence>
<dbReference type="PANTHER" id="PTHR10780:SF18">
    <property type="entry name" value="LD43650P"/>
    <property type="match status" value="1"/>
</dbReference>
<dbReference type="PROSITE" id="PS50920">
    <property type="entry name" value="SOLCAR"/>
    <property type="match status" value="1"/>
</dbReference>
<reference evidence="11" key="2">
    <citation type="submission" date="2023-05" db="EMBL/GenBank/DDBJ databases">
        <authorList>
            <person name="Fouks B."/>
        </authorList>
    </citation>
    <scope>NUCLEOTIDE SEQUENCE</scope>
    <source>
        <strain evidence="11">Stay&amp;Tobe</strain>
        <tissue evidence="11">Testes</tissue>
    </source>
</reference>
<evidence type="ECO:0000256" key="1">
    <source>
        <dbReference type="ARBA" id="ARBA00004374"/>
    </source>
</evidence>
<feature type="non-terminal residue" evidence="11">
    <location>
        <position position="446"/>
    </location>
</feature>
<keyword evidence="7" id="KW-0496">Mitochondrion</keyword>
<evidence type="ECO:0000256" key="8">
    <source>
        <dbReference type="ARBA" id="ARBA00023136"/>
    </source>
</evidence>
<evidence type="ECO:0000256" key="10">
    <source>
        <dbReference type="RuleBase" id="RU000488"/>
    </source>
</evidence>
<accession>A0AAD7Z736</accession>
<evidence type="ECO:0000256" key="5">
    <source>
        <dbReference type="ARBA" id="ARBA00022787"/>
    </source>
</evidence>
<evidence type="ECO:0000256" key="2">
    <source>
        <dbReference type="ARBA" id="ARBA00006375"/>
    </source>
</evidence>
<dbReference type="InterPro" id="IPR018108">
    <property type="entry name" value="MCP_transmembrane"/>
</dbReference>
<dbReference type="AlphaFoldDB" id="A0AAD7Z736"/>
<gene>
    <name evidence="11" type="ORF">L9F63_008205</name>
</gene>
<reference evidence="11" key="1">
    <citation type="journal article" date="2023" name="IScience">
        <title>Live-bearing cockroach genome reveals convergent evolutionary mechanisms linked to viviparity in insects and beyond.</title>
        <authorList>
            <person name="Fouks B."/>
            <person name="Harrison M.C."/>
            <person name="Mikhailova A.A."/>
            <person name="Marchal E."/>
            <person name="English S."/>
            <person name="Carruthers M."/>
            <person name="Jennings E.C."/>
            <person name="Chiamaka E.L."/>
            <person name="Frigard R.A."/>
            <person name="Pippel M."/>
            <person name="Attardo G.M."/>
            <person name="Benoit J.B."/>
            <person name="Bornberg-Bauer E."/>
            <person name="Tobe S.S."/>
        </authorList>
    </citation>
    <scope>NUCLEOTIDE SEQUENCE</scope>
    <source>
        <strain evidence="11">Stay&amp;Tobe</strain>
    </source>
</reference>
<evidence type="ECO:0000256" key="3">
    <source>
        <dbReference type="ARBA" id="ARBA00022692"/>
    </source>
</evidence>
<evidence type="ECO:0000256" key="4">
    <source>
        <dbReference type="ARBA" id="ARBA00022737"/>
    </source>
</evidence>
<feature type="repeat" description="Solcar" evidence="9">
    <location>
        <begin position="256"/>
        <end position="344"/>
    </location>
</feature>
<comment type="similarity">
    <text evidence="2 10">Belongs to the mitochondrial carrier (TC 2.A.29) family.</text>
</comment>
<evidence type="ECO:0000313" key="12">
    <source>
        <dbReference type="Proteomes" id="UP001233999"/>
    </source>
</evidence>
<dbReference type="InterPro" id="IPR023395">
    <property type="entry name" value="MCP_dom_sf"/>
</dbReference>
<keyword evidence="12" id="KW-1185">Reference proteome</keyword>
<sequence length="446" mass="50672">LFVINNRFSICEFNNRREISILATFENMHCLNDLLREGRAYVLSHAASYFAFCPNSLHSQATVVSMNALDRKSRSLLRELHPKTFLHFDHVFGIRGEEEFDSLPKNSTRRTGESAGFIAENSGFESSTTCIKRFENRKTMRLTKRDLCTKAIDSCLDLETSQYAKVLIQIGHEPFPPYPTRTLFGKPALALPNVFKYVAYINSVDGFTGCYRGLSPKLCASLVSGLTYQKVYESVKFEEERENDSEDKCSEEERRRKFFQGLARDIVCRAAAIVTSQPFTVIAVRMMAQFVGGEKRYLGLFSSIREIYNENGLPGFFSGLVPRVLGEVISLIMASSLTYTVNRYIIEDRELRTYSAASMTFIVGAITYPFQVVSNCMAVTDSGLIAGKPPHMPIYTTWTDCWSHLSRTNQLKRGSSLLFRYYTGPQIEIQGRSVALDKNDFQRNYQ</sequence>
<keyword evidence="8 9" id="KW-0472">Membrane</keyword>
<evidence type="ECO:0000256" key="9">
    <source>
        <dbReference type="PROSITE-ProRule" id="PRU00282"/>
    </source>
</evidence>
<keyword evidence="6" id="KW-1133">Transmembrane helix</keyword>
<dbReference type="Pfam" id="PF00153">
    <property type="entry name" value="Mito_carr"/>
    <property type="match status" value="1"/>
</dbReference>
<evidence type="ECO:0000256" key="7">
    <source>
        <dbReference type="ARBA" id="ARBA00023128"/>
    </source>
</evidence>
<dbReference type="Gene3D" id="1.50.40.10">
    <property type="entry name" value="Mitochondrial carrier domain"/>
    <property type="match status" value="1"/>
</dbReference>
<comment type="caution">
    <text evidence="11">The sequence shown here is derived from an EMBL/GenBank/DDBJ whole genome shotgun (WGS) entry which is preliminary data.</text>
</comment>
<name>A0AAD7Z736_DIPPU</name>
<comment type="subcellular location">
    <subcellularLocation>
        <location evidence="1">Mitochondrion outer membrane</location>
        <topology evidence="1">Multi-pass membrane protein</topology>
    </subcellularLocation>
</comment>
<keyword evidence="4" id="KW-0677">Repeat</keyword>
<dbReference type="SUPFAM" id="SSF103506">
    <property type="entry name" value="Mitochondrial carrier"/>
    <property type="match status" value="1"/>
</dbReference>